<organism evidence="1 2">
    <name type="scientific">Aspergillus granulosus</name>
    <dbReference type="NCBI Taxonomy" id="176169"/>
    <lineage>
        <taxon>Eukaryota</taxon>
        <taxon>Fungi</taxon>
        <taxon>Dikarya</taxon>
        <taxon>Ascomycota</taxon>
        <taxon>Pezizomycotina</taxon>
        <taxon>Eurotiomycetes</taxon>
        <taxon>Eurotiomycetidae</taxon>
        <taxon>Eurotiales</taxon>
        <taxon>Aspergillaceae</taxon>
        <taxon>Aspergillus</taxon>
        <taxon>Aspergillus subgen. Nidulantes</taxon>
    </lineage>
</organism>
<evidence type="ECO:0000313" key="1">
    <source>
        <dbReference type="EMBL" id="KAL2803317.1"/>
    </source>
</evidence>
<evidence type="ECO:0000313" key="2">
    <source>
        <dbReference type="Proteomes" id="UP001610334"/>
    </source>
</evidence>
<accession>A0ABR4GW55</accession>
<sequence length="252" mass="29224">MKSFYIDINIPGRLPQQVNSATEFLESCILGFDMVRRVAEYLEIIRPHTRTLDIVVRIIRIRTYPVAIISRFINVVLHCFSNLWSMRQLKINLAITSIKDSLFDVLEGPLHTVEETFQHDASTLQNTLKELRTKIARHRSQTPLSPDKHPPEKPMMRSVLYHLEAVIQVLCHPLYFSFIRQEANKLKEAHTSAIIAEHKRDLNKFRDAYSQISYVLDSYMRTQGALARIISQQVQNKLRELNPTDADSAEIE</sequence>
<gene>
    <name evidence="1" type="ORF">BJX63DRAFT_77051</name>
</gene>
<proteinExistence type="predicted"/>
<reference evidence="1 2" key="1">
    <citation type="submission" date="2024-07" db="EMBL/GenBank/DDBJ databases">
        <title>Section-level genome sequencing and comparative genomics of Aspergillus sections Usti and Cavernicolus.</title>
        <authorList>
            <consortium name="Lawrence Berkeley National Laboratory"/>
            <person name="Nybo J.L."/>
            <person name="Vesth T.C."/>
            <person name="Theobald S."/>
            <person name="Frisvad J.C."/>
            <person name="Larsen T.O."/>
            <person name="Kjaerboelling I."/>
            <person name="Rothschild-Mancinelli K."/>
            <person name="Lyhne E.K."/>
            <person name="Kogle M.E."/>
            <person name="Barry K."/>
            <person name="Clum A."/>
            <person name="Na H."/>
            <person name="Ledsgaard L."/>
            <person name="Lin J."/>
            <person name="Lipzen A."/>
            <person name="Kuo A."/>
            <person name="Riley R."/>
            <person name="Mondo S."/>
            <person name="Labutti K."/>
            <person name="Haridas S."/>
            <person name="Pangalinan J."/>
            <person name="Salamov A.A."/>
            <person name="Simmons B.A."/>
            <person name="Magnuson J.K."/>
            <person name="Chen J."/>
            <person name="Drula E."/>
            <person name="Henrissat B."/>
            <person name="Wiebenga A."/>
            <person name="Lubbers R.J."/>
            <person name="Gomes A.C."/>
            <person name="Makela M.R."/>
            <person name="Stajich J."/>
            <person name="Grigoriev I.V."/>
            <person name="Mortensen U.H."/>
            <person name="De Vries R.P."/>
            <person name="Baker S.E."/>
            <person name="Andersen M.R."/>
        </authorList>
    </citation>
    <scope>NUCLEOTIDE SEQUENCE [LARGE SCALE GENOMIC DNA]</scope>
    <source>
        <strain evidence="1 2">CBS 588.65</strain>
    </source>
</reference>
<name>A0ABR4GW55_9EURO</name>
<dbReference type="Proteomes" id="UP001610334">
    <property type="component" value="Unassembled WGS sequence"/>
</dbReference>
<keyword evidence="2" id="KW-1185">Reference proteome</keyword>
<comment type="caution">
    <text evidence="1">The sequence shown here is derived from an EMBL/GenBank/DDBJ whole genome shotgun (WGS) entry which is preliminary data.</text>
</comment>
<dbReference type="EMBL" id="JBFXLT010000143">
    <property type="protein sequence ID" value="KAL2803317.1"/>
    <property type="molecule type" value="Genomic_DNA"/>
</dbReference>
<protein>
    <submittedName>
        <fullName evidence="1">Uncharacterized protein</fullName>
    </submittedName>
</protein>